<dbReference type="OrthoDB" id="2122015at2759"/>
<name>I6ND37_ERECY</name>
<dbReference type="InterPro" id="IPR035195">
    <property type="entry name" value="Emr1"/>
</dbReference>
<gene>
    <name evidence="1" type="ordered locus">Ecym_5210</name>
</gene>
<dbReference type="KEGG" id="erc:Ecym_5210"/>
<dbReference type="GeneID" id="11471914"/>
<protein>
    <submittedName>
        <fullName evidence="1">Uncharacterized protein</fullName>
    </submittedName>
</protein>
<reference evidence="1 2" key="1">
    <citation type="journal article" date="2011" name="G3 (Bethesda)">
        <title>Genome evolution in the Eremothecium clade of the Saccharomyces complex revealed by comparative genomics.</title>
        <authorList>
            <person name="Wendland J."/>
            <person name="Walther A."/>
        </authorList>
    </citation>
    <scope>NUCLEOTIDE SEQUENCE [LARGE SCALE GENOMIC DNA]</scope>
    <source>
        <strain evidence="2">CBS 270.75 / DBVPG 7215 / KCTC 17166 / NRRL Y-17582</strain>
    </source>
</reference>
<evidence type="ECO:0000313" key="2">
    <source>
        <dbReference type="Proteomes" id="UP000006790"/>
    </source>
</evidence>
<dbReference type="AlphaFoldDB" id="I6ND37"/>
<dbReference type="HOGENOM" id="CLU_1992625_0_0_1"/>
<dbReference type="Proteomes" id="UP000006790">
    <property type="component" value="Chromosome 5"/>
</dbReference>
<dbReference type="Pfam" id="PF17237">
    <property type="entry name" value="Emr1"/>
    <property type="match status" value="1"/>
</dbReference>
<dbReference type="InParanoid" id="I6ND37"/>
<dbReference type="EMBL" id="CP002501">
    <property type="protein sequence ID" value="AET39979.1"/>
    <property type="molecule type" value="Genomic_DNA"/>
</dbReference>
<dbReference type="RefSeq" id="XP_003646796.1">
    <property type="nucleotide sequence ID" value="XM_003646748.1"/>
</dbReference>
<dbReference type="GO" id="GO:0007008">
    <property type="term" value="P:outer mitochondrial membrane organization"/>
    <property type="evidence" value="ECO:0007669"/>
    <property type="project" value="InterPro"/>
</dbReference>
<evidence type="ECO:0000313" key="1">
    <source>
        <dbReference type="EMBL" id="AET39979.1"/>
    </source>
</evidence>
<accession>I6ND37</accession>
<sequence>MDPMYPSKQKHLSLPYQLINNLCLHRILQEQGGTLKARYSVPHTYLVSTNPITQLPFTYLSYLSKPIPSTTDSFYNMINFFRQIRNIFRESHTSLQQIILSRRAFFQLLGYLGTCTLLTVMAQNL</sequence>
<keyword evidence="2" id="KW-1185">Reference proteome</keyword>
<dbReference type="GO" id="GO:0005739">
    <property type="term" value="C:mitochondrion"/>
    <property type="evidence" value="ECO:0007669"/>
    <property type="project" value="GOC"/>
</dbReference>
<dbReference type="eggNOG" id="ENOG502SBQD">
    <property type="taxonomic scope" value="Eukaryota"/>
</dbReference>
<organism evidence="1 2">
    <name type="scientific">Eremothecium cymbalariae (strain CBS 270.75 / DBVPG 7215 / KCTC 17166 / NRRL Y-17582)</name>
    <name type="common">Yeast</name>
    <dbReference type="NCBI Taxonomy" id="931890"/>
    <lineage>
        <taxon>Eukaryota</taxon>
        <taxon>Fungi</taxon>
        <taxon>Dikarya</taxon>
        <taxon>Ascomycota</taxon>
        <taxon>Saccharomycotina</taxon>
        <taxon>Saccharomycetes</taxon>
        <taxon>Saccharomycetales</taxon>
        <taxon>Saccharomycetaceae</taxon>
        <taxon>Eremothecium</taxon>
    </lineage>
</organism>
<proteinExistence type="predicted"/>